<dbReference type="InterPro" id="IPR051372">
    <property type="entry name" value="CWC21"/>
</dbReference>
<feature type="region of interest" description="Disordered" evidence="9">
    <location>
        <begin position="108"/>
        <end position="151"/>
    </location>
</feature>
<dbReference type="CDD" id="cd21372">
    <property type="entry name" value="cwf21_CWC21-like"/>
    <property type="match status" value="1"/>
</dbReference>
<evidence type="ECO:0000256" key="9">
    <source>
        <dbReference type="SAM" id="MobiDB-lite"/>
    </source>
</evidence>
<dbReference type="Pfam" id="PF08312">
    <property type="entry name" value="cwf21"/>
    <property type="match status" value="1"/>
</dbReference>
<evidence type="ECO:0000256" key="8">
    <source>
        <dbReference type="SAM" id="Coils"/>
    </source>
</evidence>
<dbReference type="PANTHER" id="PTHR36562">
    <property type="entry name" value="SERINE/ARGININE REPETITIVE MATRIX 2"/>
    <property type="match status" value="1"/>
</dbReference>
<keyword evidence="12" id="KW-1185">Reference proteome</keyword>
<dbReference type="GO" id="GO:0005681">
    <property type="term" value="C:spliceosomal complex"/>
    <property type="evidence" value="ECO:0007669"/>
    <property type="project" value="UniProtKB-KW"/>
</dbReference>
<keyword evidence="5" id="KW-0747">Spliceosome</keyword>
<dbReference type="OMA" id="RIEVKCM"/>
<protein>
    <recommendedName>
        <fullName evidence="3">Pre-mRNA-splicing factor CWC21</fullName>
    </recommendedName>
</protein>
<dbReference type="FunCoup" id="G3APX1">
    <property type="interactions" value="53"/>
</dbReference>
<evidence type="ECO:0000313" key="12">
    <source>
        <dbReference type="Proteomes" id="UP000000709"/>
    </source>
</evidence>
<feature type="compositionally biased region" description="Polar residues" evidence="9">
    <location>
        <begin position="13"/>
        <end position="26"/>
    </location>
</feature>
<dbReference type="AlphaFoldDB" id="G3APX1"/>
<dbReference type="EMBL" id="GL996502">
    <property type="protein sequence ID" value="EGW32292.1"/>
    <property type="molecule type" value="Genomic_DNA"/>
</dbReference>
<dbReference type="HOGENOM" id="CLU_067891_3_0_1"/>
<feature type="coiled-coil region" evidence="8">
    <location>
        <begin position="72"/>
        <end position="106"/>
    </location>
</feature>
<dbReference type="STRING" id="619300.G3APX1"/>
<evidence type="ECO:0000256" key="4">
    <source>
        <dbReference type="ARBA" id="ARBA00022664"/>
    </source>
</evidence>
<evidence type="ECO:0000256" key="3">
    <source>
        <dbReference type="ARBA" id="ARBA00020641"/>
    </source>
</evidence>
<evidence type="ECO:0000313" key="11">
    <source>
        <dbReference type="EMBL" id="EGW32292.1"/>
    </source>
</evidence>
<evidence type="ECO:0000256" key="5">
    <source>
        <dbReference type="ARBA" id="ARBA00022728"/>
    </source>
</evidence>
<comment type="subcellular location">
    <subcellularLocation>
        <location evidence="1">Nucleus</location>
    </subcellularLocation>
</comment>
<proteinExistence type="inferred from homology"/>
<organism evidence="12">
    <name type="scientific">Spathaspora passalidarum (strain NRRL Y-27907 / 11-Y1)</name>
    <dbReference type="NCBI Taxonomy" id="619300"/>
    <lineage>
        <taxon>Eukaryota</taxon>
        <taxon>Fungi</taxon>
        <taxon>Dikarya</taxon>
        <taxon>Ascomycota</taxon>
        <taxon>Saccharomycotina</taxon>
        <taxon>Pichiomycetes</taxon>
        <taxon>Debaryomycetaceae</taxon>
        <taxon>Spathaspora</taxon>
    </lineage>
</organism>
<dbReference type="RefSeq" id="XP_007375568.1">
    <property type="nucleotide sequence ID" value="XM_007375506.1"/>
</dbReference>
<accession>G3APX1</accession>
<evidence type="ECO:0000256" key="2">
    <source>
        <dbReference type="ARBA" id="ARBA00005954"/>
    </source>
</evidence>
<keyword evidence="6" id="KW-0508">mRNA splicing</keyword>
<dbReference type="Gene3D" id="6.10.140.420">
    <property type="match status" value="1"/>
</dbReference>
<sequence>MSYNGIGLPTARGSGTSGYVQKNLASNKKRSGYYESRQSQLNKTKQESKGKLIIEQINRQQAKQEILRHDDLRSIEVKCSELRDKLEDEDMDEDEIDKRVEALREKLTNDSAKESEIGKFEDKSINKDKRESTEYIPRYPKDRPRVRDETK</sequence>
<dbReference type="Proteomes" id="UP000000709">
    <property type="component" value="Unassembled WGS sequence"/>
</dbReference>
<keyword evidence="7" id="KW-0539">Nucleus</keyword>
<feature type="region of interest" description="Disordered" evidence="9">
    <location>
        <begin position="1"/>
        <end position="48"/>
    </location>
</feature>
<keyword evidence="8" id="KW-0175">Coiled coil</keyword>
<evidence type="ECO:0000256" key="6">
    <source>
        <dbReference type="ARBA" id="ARBA00023187"/>
    </source>
</evidence>
<dbReference type="OrthoDB" id="10267305at2759"/>
<dbReference type="eggNOG" id="KOG1869">
    <property type="taxonomic scope" value="Eukaryota"/>
</dbReference>
<feature type="domain" description="CWF21" evidence="10">
    <location>
        <begin position="67"/>
        <end position="112"/>
    </location>
</feature>
<dbReference type="InterPro" id="IPR013170">
    <property type="entry name" value="mRNA_splic_Cwf21_dom"/>
</dbReference>
<reference evidence="11 12" key="1">
    <citation type="journal article" date="2011" name="Proc. Natl. Acad. Sci. U.S.A.">
        <title>Comparative genomics of xylose-fermenting fungi for enhanced biofuel production.</title>
        <authorList>
            <person name="Wohlbach D.J."/>
            <person name="Kuo A."/>
            <person name="Sato T.K."/>
            <person name="Potts K.M."/>
            <person name="Salamov A.A."/>
            <person name="LaButti K.M."/>
            <person name="Sun H."/>
            <person name="Clum A."/>
            <person name="Pangilinan J.L."/>
            <person name="Lindquist E.A."/>
            <person name="Lucas S."/>
            <person name="Lapidus A."/>
            <person name="Jin M."/>
            <person name="Gunawan C."/>
            <person name="Balan V."/>
            <person name="Dale B.E."/>
            <person name="Jeffries T.W."/>
            <person name="Zinkel R."/>
            <person name="Barry K.W."/>
            <person name="Grigoriev I.V."/>
            <person name="Gasch A.P."/>
        </authorList>
    </citation>
    <scope>NUCLEOTIDE SEQUENCE [LARGE SCALE GENOMIC DNA]</scope>
    <source>
        <strain evidence="12">NRRL Y-27907 / 11-Y1</strain>
    </source>
</reference>
<dbReference type="SMART" id="SM01115">
    <property type="entry name" value="cwf21"/>
    <property type="match status" value="1"/>
</dbReference>
<dbReference type="GO" id="GO:0008380">
    <property type="term" value="P:RNA splicing"/>
    <property type="evidence" value="ECO:0007669"/>
    <property type="project" value="UniProtKB-KW"/>
</dbReference>
<dbReference type="KEGG" id="spaa:SPAPADRAFT_50858"/>
<evidence type="ECO:0000259" key="10">
    <source>
        <dbReference type="SMART" id="SM01115"/>
    </source>
</evidence>
<dbReference type="GO" id="GO:0006397">
    <property type="term" value="P:mRNA processing"/>
    <property type="evidence" value="ECO:0007669"/>
    <property type="project" value="UniProtKB-KW"/>
</dbReference>
<comment type="similarity">
    <text evidence="2">Belongs to the CWC21 family.</text>
</comment>
<dbReference type="InParanoid" id="G3APX1"/>
<evidence type="ECO:0000256" key="1">
    <source>
        <dbReference type="ARBA" id="ARBA00004123"/>
    </source>
</evidence>
<dbReference type="GeneID" id="18871491"/>
<gene>
    <name evidence="11" type="ORF">SPAPADRAFT_50858</name>
</gene>
<name>G3APX1_SPAPN</name>
<dbReference type="PANTHER" id="PTHR36562:SF5">
    <property type="entry name" value="SERINE_ARGININE REPETITIVE MATRIX 2"/>
    <property type="match status" value="1"/>
</dbReference>
<keyword evidence="4" id="KW-0507">mRNA processing</keyword>
<evidence type="ECO:0000256" key="7">
    <source>
        <dbReference type="ARBA" id="ARBA00023242"/>
    </source>
</evidence>